<evidence type="ECO:0000313" key="1">
    <source>
        <dbReference type="EMBL" id="VUC34829.1"/>
    </source>
</evidence>
<gene>
    <name evidence="1" type="ORF">CLO192961_LOCUS396662</name>
</gene>
<sequence>MFSPKRRMRRRCNGVKGHVRVCEHQTISWLEMTSFLKECKAKIPSTAQSHFEVDITMRACDHPDHPSHRTECHPFEANGPVARLFYKKSGEWRVELTWEPHSGPGKFKLYQPGKFDASEMRDMFRSYRSSAARFIVPELLPNHLPEMTCFRLNECDCLSYDTDEAKVPATNSPTKLRSELMFASNFAHTHQASRSPRDLHVW</sequence>
<keyword evidence="2" id="KW-1185">Reference proteome</keyword>
<accession>A0ABY6UVL6</accession>
<reference evidence="1 2" key="1">
    <citation type="submission" date="2019-06" db="EMBL/GenBank/DDBJ databases">
        <authorList>
            <person name="Broberg M."/>
        </authorList>
    </citation>
    <scope>NUCLEOTIDE SEQUENCE [LARGE SCALE GENOMIC DNA]</scope>
</reference>
<evidence type="ECO:0008006" key="3">
    <source>
        <dbReference type="Google" id="ProtNLM"/>
    </source>
</evidence>
<dbReference type="Proteomes" id="UP000766486">
    <property type="component" value="Unassembled WGS sequence"/>
</dbReference>
<dbReference type="EMBL" id="CABFNS010000897">
    <property type="protein sequence ID" value="VUC34829.1"/>
    <property type="molecule type" value="Genomic_DNA"/>
</dbReference>
<name>A0ABY6UVL6_BIOOC</name>
<evidence type="ECO:0000313" key="2">
    <source>
        <dbReference type="Proteomes" id="UP000766486"/>
    </source>
</evidence>
<organism evidence="1 2">
    <name type="scientific">Bionectria ochroleuca</name>
    <name type="common">Gliocladium roseum</name>
    <dbReference type="NCBI Taxonomy" id="29856"/>
    <lineage>
        <taxon>Eukaryota</taxon>
        <taxon>Fungi</taxon>
        <taxon>Dikarya</taxon>
        <taxon>Ascomycota</taxon>
        <taxon>Pezizomycotina</taxon>
        <taxon>Sordariomycetes</taxon>
        <taxon>Hypocreomycetidae</taxon>
        <taxon>Hypocreales</taxon>
        <taxon>Bionectriaceae</taxon>
        <taxon>Clonostachys</taxon>
    </lineage>
</organism>
<comment type="caution">
    <text evidence="1">The sequence shown here is derived from an EMBL/GenBank/DDBJ whole genome shotgun (WGS) entry which is preliminary data.</text>
</comment>
<proteinExistence type="predicted"/>
<protein>
    <recommendedName>
        <fullName evidence="3">Chromo domain-containing protein</fullName>
    </recommendedName>
</protein>